<gene>
    <name evidence="1" type="ORF">M8445_16735</name>
</gene>
<evidence type="ECO:0000313" key="1">
    <source>
        <dbReference type="EMBL" id="WDA60612.1"/>
    </source>
</evidence>
<organism evidence="1 2">
    <name type="scientific">Deinococcus aquaticus</name>
    <dbReference type="NCBI Taxonomy" id="328692"/>
    <lineage>
        <taxon>Bacteria</taxon>
        <taxon>Thermotogati</taxon>
        <taxon>Deinococcota</taxon>
        <taxon>Deinococci</taxon>
        <taxon>Deinococcales</taxon>
        <taxon>Deinococcaceae</taxon>
        <taxon>Deinococcus</taxon>
    </lineage>
</organism>
<sequence length="98" mass="10241">MTTALIPQQQLPAGALAGVLVDGVAVYRTRSSWTVDRAHAAAVLTQIFAELPVQDGEPVRSGYLGAAGYSGLFTDRQSQALGARMRSLVGAARRATAL</sequence>
<accession>A0ABY7V619</accession>
<name>A0ABY7V619_9DEIO</name>
<dbReference type="EMBL" id="CP115167">
    <property type="protein sequence ID" value="WDA60612.1"/>
    <property type="molecule type" value="Genomic_DNA"/>
</dbReference>
<dbReference type="RefSeq" id="WP_273991360.1">
    <property type="nucleotide sequence ID" value="NZ_CP115167.1"/>
</dbReference>
<keyword evidence="1" id="KW-0614">Plasmid</keyword>
<keyword evidence="2" id="KW-1185">Reference proteome</keyword>
<proteinExistence type="predicted"/>
<geneLocation type="plasmid" evidence="1 2">
    <name>pDATS02</name>
</geneLocation>
<reference evidence="1 2" key="1">
    <citation type="submission" date="2022-12" db="EMBL/GenBank/DDBJ databases">
        <title>Genome Sequence of Deinococcus aquaticus Type Strain PB314.</title>
        <authorList>
            <person name="Albert C."/>
            <person name="Hill J."/>
            <person name="Boren L."/>
            <person name="Scholz-Ng S."/>
            <person name="Fatema N."/>
            <person name="Grosso R."/>
            <person name="Soboslay E."/>
            <person name="Tuohy J."/>
        </authorList>
    </citation>
    <scope>NUCLEOTIDE SEQUENCE [LARGE SCALE GENOMIC DNA]</scope>
    <source>
        <strain evidence="1 2">PB-314</strain>
        <plasmid evidence="1 2">pDATS02</plasmid>
    </source>
</reference>
<protein>
    <submittedName>
        <fullName evidence="1">Uncharacterized protein</fullName>
    </submittedName>
</protein>
<dbReference type="Proteomes" id="UP001217044">
    <property type="component" value="Plasmid pDATS02"/>
</dbReference>
<evidence type="ECO:0000313" key="2">
    <source>
        <dbReference type="Proteomes" id="UP001217044"/>
    </source>
</evidence>